<organism evidence="3 4">
    <name type="scientific">Conoideocrella luteorostrata</name>
    <dbReference type="NCBI Taxonomy" id="1105319"/>
    <lineage>
        <taxon>Eukaryota</taxon>
        <taxon>Fungi</taxon>
        <taxon>Dikarya</taxon>
        <taxon>Ascomycota</taxon>
        <taxon>Pezizomycotina</taxon>
        <taxon>Sordariomycetes</taxon>
        <taxon>Hypocreomycetidae</taxon>
        <taxon>Hypocreales</taxon>
        <taxon>Clavicipitaceae</taxon>
        <taxon>Conoideocrella</taxon>
    </lineage>
</organism>
<dbReference type="Proteomes" id="UP001251528">
    <property type="component" value="Unassembled WGS sequence"/>
</dbReference>
<reference evidence="3" key="1">
    <citation type="submission" date="2023-06" db="EMBL/GenBank/DDBJ databases">
        <title>Conoideocrella luteorostrata (Hypocreales: Clavicipitaceae), a potential biocontrol fungus for elongate hemlock scale in United States Christmas tree production areas.</title>
        <authorList>
            <person name="Barrett H."/>
            <person name="Lovett B."/>
            <person name="Macias A.M."/>
            <person name="Stajich J.E."/>
            <person name="Kasson M.T."/>
        </authorList>
    </citation>
    <scope>NUCLEOTIDE SEQUENCE</scope>
    <source>
        <strain evidence="3">ARSEF 14590</strain>
    </source>
</reference>
<sequence>MQTEHSHRAANTSTFKKLVGRLRGHSISTPTSTPPRDSDETSSRTASFKIRTPRLSGSPDSQSNSSARKANGTNGGQAGDSQAALDLWNEAYDALRDDPSCSGLVVAYENIISQELPDHLKIGGLHSSFRGKSAEERLELLTAITAAGLEKRRGSNTSQTDDMAKRILDSARGQVAWLSAEYDAASIAWAGFCTLTPLLLEPIAQRDSFNKGLVHVVGRIPWYTHLAELLRDGSWDADKEFSEQQSAAKEQLVKLNRNVLEFEMNCVCATASAWNAAARNVVGWNTLDQLVNSIHELDEQIVKVIKQSCTENVQDNILQQYRDVDLSGPRSDAAGDRYYQGQISSGNVPGDDVKLI</sequence>
<feature type="compositionally biased region" description="Polar residues" evidence="1">
    <location>
        <begin position="26"/>
        <end position="35"/>
    </location>
</feature>
<evidence type="ECO:0000313" key="4">
    <source>
        <dbReference type="Proteomes" id="UP001251528"/>
    </source>
</evidence>
<evidence type="ECO:0000313" key="3">
    <source>
        <dbReference type="EMBL" id="KAK2593274.1"/>
    </source>
</evidence>
<dbReference type="EMBL" id="JASWJB010000220">
    <property type="protein sequence ID" value="KAK2593274.1"/>
    <property type="molecule type" value="Genomic_DNA"/>
</dbReference>
<evidence type="ECO:0000259" key="2">
    <source>
        <dbReference type="Pfam" id="PF17100"/>
    </source>
</evidence>
<gene>
    <name evidence="3" type="ORF">QQS21_009039</name>
</gene>
<proteinExistence type="predicted"/>
<feature type="region of interest" description="Disordered" evidence="1">
    <location>
        <begin position="335"/>
        <end position="356"/>
    </location>
</feature>
<dbReference type="AlphaFoldDB" id="A0AAJ0CHW3"/>
<protein>
    <recommendedName>
        <fullName evidence="2">NWD NACHT-NTPase N-terminal domain-containing protein</fullName>
    </recommendedName>
</protein>
<dbReference type="Pfam" id="PF17100">
    <property type="entry name" value="NACHT_N"/>
    <property type="match status" value="1"/>
</dbReference>
<keyword evidence="4" id="KW-1185">Reference proteome</keyword>
<feature type="compositionally biased region" description="Polar residues" evidence="1">
    <location>
        <begin position="58"/>
        <end position="72"/>
    </location>
</feature>
<name>A0AAJ0CHW3_9HYPO</name>
<accession>A0AAJ0CHW3</accession>
<dbReference type="InterPro" id="IPR031359">
    <property type="entry name" value="NACHT_N"/>
</dbReference>
<evidence type="ECO:0000256" key="1">
    <source>
        <dbReference type="SAM" id="MobiDB-lite"/>
    </source>
</evidence>
<comment type="caution">
    <text evidence="3">The sequence shown here is derived from an EMBL/GenBank/DDBJ whole genome shotgun (WGS) entry which is preliminary data.</text>
</comment>
<feature type="domain" description="NWD NACHT-NTPase N-terminal" evidence="2">
    <location>
        <begin position="86"/>
        <end position="300"/>
    </location>
</feature>
<feature type="region of interest" description="Disordered" evidence="1">
    <location>
        <begin position="1"/>
        <end position="80"/>
    </location>
</feature>